<dbReference type="PROSITE" id="PS51165">
    <property type="entry name" value="THUMP"/>
    <property type="match status" value="1"/>
</dbReference>
<evidence type="ECO:0000256" key="2">
    <source>
        <dbReference type="SAM" id="MobiDB-lite"/>
    </source>
</evidence>
<name>A0A8H5BPJ0_9AGAR</name>
<feature type="domain" description="THUMP" evidence="3">
    <location>
        <begin position="141"/>
        <end position="247"/>
    </location>
</feature>
<gene>
    <name evidence="4" type="ORF">D9619_004121</name>
</gene>
<dbReference type="InterPro" id="IPR040183">
    <property type="entry name" value="THUMPD1-like"/>
</dbReference>
<dbReference type="AlphaFoldDB" id="A0A8H5BPJ0"/>
<feature type="region of interest" description="Disordered" evidence="2">
    <location>
        <begin position="264"/>
        <end position="312"/>
    </location>
</feature>
<feature type="compositionally biased region" description="Basic and acidic residues" evidence="2">
    <location>
        <begin position="264"/>
        <end position="275"/>
    </location>
</feature>
<dbReference type="PANTHER" id="PTHR13452">
    <property type="entry name" value="THUMP DOMAIN CONTAINING PROTEIN 1-RELATED"/>
    <property type="match status" value="1"/>
</dbReference>
<keyword evidence="1" id="KW-0694">RNA-binding</keyword>
<protein>
    <recommendedName>
        <fullName evidence="3">THUMP domain-containing protein</fullName>
    </recommendedName>
</protein>
<evidence type="ECO:0000259" key="3">
    <source>
        <dbReference type="PROSITE" id="PS51165"/>
    </source>
</evidence>
<dbReference type="GO" id="GO:0006400">
    <property type="term" value="P:tRNA modification"/>
    <property type="evidence" value="ECO:0007669"/>
    <property type="project" value="InterPro"/>
</dbReference>
<dbReference type="Gene3D" id="3.30.2300.10">
    <property type="entry name" value="THUMP superfamily"/>
    <property type="match status" value="1"/>
</dbReference>
<evidence type="ECO:0000313" key="5">
    <source>
        <dbReference type="Proteomes" id="UP000567179"/>
    </source>
</evidence>
<evidence type="ECO:0000313" key="4">
    <source>
        <dbReference type="EMBL" id="KAF5327015.1"/>
    </source>
</evidence>
<dbReference type="CDD" id="cd11717">
    <property type="entry name" value="THUMP_THUMPD1_like"/>
    <property type="match status" value="1"/>
</dbReference>
<dbReference type="FunFam" id="3.30.2300.10:FF:000001">
    <property type="entry name" value="THUMP domain-containing protein 1"/>
    <property type="match status" value="1"/>
</dbReference>
<proteinExistence type="predicted"/>
<dbReference type="InterPro" id="IPR004114">
    <property type="entry name" value="THUMP_dom"/>
</dbReference>
<sequence>MADNKRKSQGDDGKRKKKYRSDGTPVWGKRHVEGPGVWVSCVKGKEKQTVGEIYELFESIGSEIWPIDASNDKGSDGDDDDNAGLSLEEQIAKEVSAMKRPRNDNPKQRFTNCQTNTPCVVFISCKPPVDPVELVVKYVNDVQNTGVTRTRHVHRLVPVSGSCVANIPEIQALCKEVLQGFFDKHPDTKFTYKIEMRVRNHTTIPRPTMIQTIAQCVPDGHIVDLNGPEIFILVEVFKSICGISVVKNYYSLCKFNVLEIASKKNKADAPPESESRVQLPTTSKDAEAKRDDTAEEASSSEIPSGAPGDISK</sequence>
<feature type="compositionally biased region" description="Basic and acidic residues" evidence="2">
    <location>
        <begin position="1"/>
        <end position="14"/>
    </location>
</feature>
<dbReference type="OrthoDB" id="367221at2759"/>
<evidence type="ECO:0000256" key="1">
    <source>
        <dbReference type="PROSITE-ProRule" id="PRU00529"/>
    </source>
</evidence>
<dbReference type="PANTHER" id="PTHR13452:SF10">
    <property type="entry name" value="THUMP DOMAIN-CONTAINING PROTEIN 1"/>
    <property type="match status" value="1"/>
</dbReference>
<comment type="caution">
    <text evidence="4">The sequence shown here is derived from an EMBL/GenBank/DDBJ whole genome shotgun (WGS) entry which is preliminary data.</text>
</comment>
<dbReference type="GO" id="GO:0003723">
    <property type="term" value="F:RNA binding"/>
    <property type="evidence" value="ECO:0007669"/>
    <property type="project" value="UniProtKB-UniRule"/>
</dbReference>
<dbReference type="SMART" id="SM00981">
    <property type="entry name" value="THUMP"/>
    <property type="match status" value="1"/>
</dbReference>
<accession>A0A8H5BPJ0</accession>
<dbReference type="SUPFAM" id="SSF143437">
    <property type="entry name" value="THUMP domain-like"/>
    <property type="match status" value="1"/>
</dbReference>
<keyword evidence="5" id="KW-1185">Reference proteome</keyword>
<dbReference type="EMBL" id="JAACJJ010000014">
    <property type="protein sequence ID" value="KAF5327015.1"/>
    <property type="molecule type" value="Genomic_DNA"/>
</dbReference>
<reference evidence="4 5" key="1">
    <citation type="journal article" date="2020" name="ISME J.">
        <title>Uncovering the hidden diversity of litter-decomposition mechanisms in mushroom-forming fungi.</title>
        <authorList>
            <person name="Floudas D."/>
            <person name="Bentzer J."/>
            <person name="Ahren D."/>
            <person name="Johansson T."/>
            <person name="Persson P."/>
            <person name="Tunlid A."/>
        </authorList>
    </citation>
    <scope>NUCLEOTIDE SEQUENCE [LARGE SCALE GENOMIC DNA]</scope>
    <source>
        <strain evidence="4 5">CBS 101986</strain>
    </source>
</reference>
<dbReference type="Proteomes" id="UP000567179">
    <property type="component" value="Unassembled WGS sequence"/>
</dbReference>
<organism evidence="4 5">
    <name type="scientific">Psilocybe cf. subviscida</name>
    <dbReference type="NCBI Taxonomy" id="2480587"/>
    <lineage>
        <taxon>Eukaryota</taxon>
        <taxon>Fungi</taxon>
        <taxon>Dikarya</taxon>
        <taxon>Basidiomycota</taxon>
        <taxon>Agaricomycotina</taxon>
        <taxon>Agaricomycetes</taxon>
        <taxon>Agaricomycetidae</taxon>
        <taxon>Agaricales</taxon>
        <taxon>Agaricineae</taxon>
        <taxon>Strophariaceae</taxon>
        <taxon>Psilocybe</taxon>
    </lineage>
</organism>
<feature type="region of interest" description="Disordered" evidence="2">
    <location>
        <begin position="1"/>
        <end position="30"/>
    </location>
</feature>
<dbReference type="Pfam" id="PF02926">
    <property type="entry name" value="THUMP"/>
    <property type="match status" value="1"/>
</dbReference>